<feature type="domain" description="VHS" evidence="6">
    <location>
        <begin position="20"/>
        <end position="89"/>
    </location>
</feature>
<keyword evidence="7" id="KW-1185">Reference proteome</keyword>
<evidence type="ECO:0000256" key="5">
    <source>
        <dbReference type="SAM" id="MobiDB-lite"/>
    </source>
</evidence>
<dbReference type="AlphaFoldDB" id="A0A1U8Q2B0"/>
<feature type="region of interest" description="Disordered" evidence="5">
    <location>
        <begin position="386"/>
        <end position="425"/>
    </location>
</feature>
<dbReference type="GO" id="GO:0043130">
    <property type="term" value="F:ubiquitin binding"/>
    <property type="evidence" value="ECO:0007669"/>
    <property type="project" value="InterPro"/>
</dbReference>
<dbReference type="InterPro" id="IPR008942">
    <property type="entry name" value="ENTH_VHS"/>
</dbReference>
<protein>
    <submittedName>
        <fullName evidence="8">VHS domain-containing protein At3g16270-like</fullName>
    </submittedName>
</protein>
<evidence type="ECO:0000259" key="6">
    <source>
        <dbReference type="PROSITE" id="PS50179"/>
    </source>
</evidence>
<dbReference type="CDD" id="cd03572">
    <property type="entry name" value="ENTH_like_Tepsin"/>
    <property type="match status" value="1"/>
</dbReference>
<dbReference type="PANTHER" id="PTHR21514">
    <property type="entry name" value="AP-4 COMPLEX ACCESSORY SUBUNIT TEPSIN"/>
    <property type="match status" value="1"/>
</dbReference>
<dbReference type="GO" id="GO:0032588">
    <property type="term" value="C:trans-Golgi network membrane"/>
    <property type="evidence" value="ECO:0000318"/>
    <property type="project" value="GO_Central"/>
</dbReference>
<dbReference type="GeneID" id="104595127"/>
<dbReference type="Gene3D" id="1.25.40.90">
    <property type="match status" value="1"/>
</dbReference>
<dbReference type="Proteomes" id="UP000189703">
    <property type="component" value="Unplaced"/>
</dbReference>
<dbReference type="GO" id="GO:0030136">
    <property type="term" value="C:clathrin-coated vesicle"/>
    <property type="evidence" value="ECO:0007669"/>
    <property type="project" value="UniProtKB-SubCell"/>
</dbReference>
<feature type="region of interest" description="Disordered" evidence="5">
    <location>
        <begin position="191"/>
        <end position="265"/>
    </location>
</feature>
<gene>
    <name evidence="8" type="primary">LOC104595127</name>
</gene>
<accession>A0A1U8Q2B0</accession>
<dbReference type="STRING" id="4432.A0A1U8Q2B0"/>
<dbReference type="KEGG" id="nnu:104595127"/>
<evidence type="ECO:0000256" key="2">
    <source>
        <dbReference type="ARBA" id="ARBA00004601"/>
    </source>
</evidence>
<feature type="compositionally biased region" description="Polar residues" evidence="5">
    <location>
        <begin position="226"/>
        <end position="235"/>
    </location>
</feature>
<dbReference type="PROSITE" id="PS50179">
    <property type="entry name" value="VHS"/>
    <property type="match status" value="1"/>
</dbReference>
<feature type="compositionally biased region" description="Basic and acidic residues" evidence="5">
    <location>
        <begin position="213"/>
        <end position="224"/>
    </location>
</feature>
<dbReference type="SMART" id="SM00288">
    <property type="entry name" value="VHS"/>
    <property type="match status" value="1"/>
</dbReference>
<reference evidence="8" key="1">
    <citation type="submission" date="2025-08" db="UniProtKB">
        <authorList>
            <consortium name="RefSeq"/>
        </authorList>
    </citation>
    <scope>IDENTIFICATION</scope>
</reference>
<feature type="region of interest" description="Disordered" evidence="5">
    <location>
        <begin position="645"/>
        <end position="668"/>
    </location>
</feature>
<feature type="compositionally biased region" description="Low complexity" evidence="5">
    <location>
        <begin position="250"/>
        <end position="264"/>
    </location>
</feature>
<dbReference type="GO" id="GO:0035091">
    <property type="term" value="F:phosphatidylinositol binding"/>
    <property type="evidence" value="ECO:0007669"/>
    <property type="project" value="InterPro"/>
</dbReference>
<organism evidence="7 8">
    <name type="scientific">Nelumbo nucifera</name>
    <name type="common">Sacred lotus</name>
    <dbReference type="NCBI Taxonomy" id="4432"/>
    <lineage>
        <taxon>Eukaryota</taxon>
        <taxon>Viridiplantae</taxon>
        <taxon>Streptophyta</taxon>
        <taxon>Embryophyta</taxon>
        <taxon>Tracheophyta</taxon>
        <taxon>Spermatophyta</taxon>
        <taxon>Magnoliopsida</taxon>
        <taxon>Proteales</taxon>
        <taxon>Nelumbonaceae</taxon>
        <taxon>Nelumbo</taxon>
    </lineage>
</organism>
<evidence type="ECO:0000313" key="8">
    <source>
        <dbReference type="RefSeq" id="XP_019052953.1"/>
    </source>
</evidence>
<keyword evidence="3" id="KW-0333">Golgi apparatus</keyword>
<dbReference type="PANTHER" id="PTHR21514:SF0">
    <property type="entry name" value="AP-4 COMPLEX ACCESSORY SUBUNIT TEPSIN"/>
    <property type="match status" value="1"/>
</dbReference>
<dbReference type="InterPro" id="IPR013809">
    <property type="entry name" value="ENTH"/>
</dbReference>
<dbReference type="FunCoup" id="A0A1U8Q2B0">
    <property type="interactions" value="2298"/>
</dbReference>
<dbReference type="OMA" id="FSIVHTY"/>
<name>A0A1U8Q2B0_NELNU</name>
<dbReference type="SUPFAM" id="SSF48464">
    <property type="entry name" value="ENTH/VHS domain"/>
    <property type="match status" value="1"/>
</dbReference>
<feature type="compositionally biased region" description="Polar residues" evidence="5">
    <location>
        <begin position="195"/>
        <end position="211"/>
    </location>
</feature>
<evidence type="ECO:0000313" key="7">
    <source>
        <dbReference type="Proteomes" id="UP000189703"/>
    </source>
</evidence>
<dbReference type="InterPro" id="IPR039273">
    <property type="entry name" value="TEPSIN"/>
</dbReference>
<dbReference type="InParanoid" id="A0A1U8Q2B0"/>
<dbReference type="InterPro" id="IPR002014">
    <property type="entry name" value="VHS_dom"/>
</dbReference>
<evidence type="ECO:0000256" key="3">
    <source>
        <dbReference type="ARBA" id="ARBA00023034"/>
    </source>
</evidence>
<dbReference type="OrthoDB" id="118154at2759"/>
<keyword evidence="4" id="KW-0968">Cytoplasmic vesicle</keyword>
<feature type="compositionally biased region" description="Basic and acidic residues" evidence="5">
    <location>
        <begin position="415"/>
        <end position="425"/>
    </location>
</feature>
<dbReference type="eggNOG" id="ENOG502QV38">
    <property type="taxonomic scope" value="Eukaryota"/>
</dbReference>
<dbReference type="InterPro" id="IPR035802">
    <property type="entry name" value="ENTH/VHS_tepsin"/>
</dbReference>
<dbReference type="Pfam" id="PF01417">
    <property type="entry name" value="ENTH"/>
    <property type="match status" value="1"/>
</dbReference>
<dbReference type="RefSeq" id="XP_019052953.1">
    <property type="nucleotide sequence ID" value="XM_019197408.1"/>
</dbReference>
<proteinExistence type="predicted"/>
<sequence length="709" mass="77353">MDSSRRAVESYWRSRMIDGATSDEDKVTPVYKLEEVCELLRSSHVSIVKEVSEFIFKRLEHKSPIVKQKALRLIKYAVGKSGVEFRREMQRHSVAVRQLFHYKGQLDPLKGDALNKAVRDTAHEAISAIFAAEENKPAPSEDLSKRIQGFGNTNFDMPSEDKKSFLSEVVGLGSASIIQGISSITAAHSLRKNDSGSYKSPTLRRSLTTEIESPDRYERFEPHGETQGSSGTSRSDGAGTWGQDSRQNMSISTNGDSSSSYTGSKSREEKLLETIVTSGGVRLQPTRDAIQAFLVEASKLDVMSLSYALESKLQSHLWQVRMKAICVLDSILRKKDDANFSTIAIYFSENKDAIIRCSESPQASLREKANKVLSLLNGDQTIETHSLPEKSSSVGAKPPTVQMPDLIDTGDSDDYYGKEDSAQKHSDQNIADLMKSSTPTIDDLFGDSSATGLSTNGHKTEEDPFADVSFHTTEDREPVNDLFSGLAVADKKVANETHMQANKNGAQLLDIFCSISDSEQSGDKGSMDNLMAGLSVADKSSETKQQGSFSGLFSEATLSNPSIQPSHSASNDSLNSIFNSQMAGMNQSAMFLGPMHNASPNMMFNPAFASQPMNYAAMGNYLAQQQLLATMSNFQHLGNLNAQGNAGLEHSSGNSREGGYSSPLPDIFHPSIPTQASSTVMNSSKREETKAFDFISDHLSAARNAKKVI</sequence>
<comment type="subcellular location">
    <subcellularLocation>
        <location evidence="1">Cytoplasmic vesicle</location>
        <location evidence="1">Clathrin-coated vesicle</location>
    </subcellularLocation>
    <subcellularLocation>
        <location evidence="2">Golgi apparatus</location>
        <location evidence="2">trans-Golgi network</location>
    </subcellularLocation>
</comment>
<evidence type="ECO:0000256" key="1">
    <source>
        <dbReference type="ARBA" id="ARBA00004132"/>
    </source>
</evidence>
<evidence type="ECO:0000256" key="4">
    <source>
        <dbReference type="ARBA" id="ARBA00023329"/>
    </source>
</evidence>